<evidence type="ECO:0000313" key="2">
    <source>
        <dbReference type="EMBL" id="OPJ83997.1"/>
    </source>
</evidence>
<organism evidence="2 3">
    <name type="scientific">Patagioenas fasciata monilis</name>
    <dbReference type="NCBI Taxonomy" id="372326"/>
    <lineage>
        <taxon>Eukaryota</taxon>
        <taxon>Metazoa</taxon>
        <taxon>Chordata</taxon>
        <taxon>Craniata</taxon>
        <taxon>Vertebrata</taxon>
        <taxon>Euteleostomi</taxon>
        <taxon>Archelosauria</taxon>
        <taxon>Archosauria</taxon>
        <taxon>Dinosauria</taxon>
        <taxon>Saurischia</taxon>
        <taxon>Theropoda</taxon>
        <taxon>Coelurosauria</taxon>
        <taxon>Aves</taxon>
        <taxon>Neognathae</taxon>
        <taxon>Neoaves</taxon>
        <taxon>Columbimorphae</taxon>
        <taxon>Columbiformes</taxon>
        <taxon>Columbidae</taxon>
        <taxon>Patagioenas</taxon>
    </lineage>
</organism>
<feature type="compositionally biased region" description="Basic and acidic residues" evidence="1">
    <location>
        <begin position="91"/>
        <end position="100"/>
    </location>
</feature>
<dbReference type="Proteomes" id="UP000190648">
    <property type="component" value="Unassembled WGS sequence"/>
</dbReference>
<proteinExistence type="predicted"/>
<evidence type="ECO:0000256" key="1">
    <source>
        <dbReference type="SAM" id="MobiDB-lite"/>
    </source>
</evidence>
<accession>A0A1V4KJJ0</accession>
<dbReference type="EMBL" id="LSYS01003090">
    <property type="protein sequence ID" value="OPJ83997.1"/>
    <property type="molecule type" value="Genomic_DNA"/>
</dbReference>
<sequence>MRDCEKRDGSESHWNRWKYACWLQWVPDESIQVHGSWSCLHDVCSPLLSAECLSAEDETVCVWKKQKPISTRDVFAQPQSYWEQHRRRKSEKPPAREGRGRGGKGSLFVSPRRADGSLSHTAQSAAV</sequence>
<evidence type="ECO:0000313" key="3">
    <source>
        <dbReference type="Proteomes" id="UP000190648"/>
    </source>
</evidence>
<feature type="compositionally biased region" description="Polar residues" evidence="1">
    <location>
        <begin position="118"/>
        <end position="127"/>
    </location>
</feature>
<feature type="region of interest" description="Disordered" evidence="1">
    <location>
        <begin position="75"/>
        <end position="127"/>
    </location>
</feature>
<comment type="caution">
    <text evidence="2">The sequence shown here is derived from an EMBL/GenBank/DDBJ whole genome shotgun (WGS) entry which is preliminary data.</text>
</comment>
<reference evidence="2 3" key="1">
    <citation type="submission" date="2016-02" db="EMBL/GenBank/DDBJ databases">
        <title>Band-tailed pigeon sequencing and assembly.</title>
        <authorList>
            <person name="Soares A.E."/>
            <person name="Novak B.J."/>
            <person name="Rice E.S."/>
            <person name="O'Connell B."/>
            <person name="Chang D."/>
            <person name="Weber S."/>
            <person name="Shapiro B."/>
        </authorList>
    </citation>
    <scope>NUCLEOTIDE SEQUENCE [LARGE SCALE GENOMIC DNA]</scope>
    <source>
        <strain evidence="2">BTP2013</strain>
        <tissue evidence="2">Blood</tissue>
    </source>
</reference>
<dbReference type="AlphaFoldDB" id="A0A1V4KJJ0"/>
<protein>
    <submittedName>
        <fullName evidence="2">Uncharacterized protein</fullName>
    </submittedName>
</protein>
<name>A0A1V4KJJ0_PATFA</name>
<keyword evidence="3" id="KW-1185">Reference proteome</keyword>
<gene>
    <name evidence="2" type="ORF">AV530_004665</name>
</gene>